<keyword evidence="5" id="KW-0804">Transcription</keyword>
<evidence type="ECO:0000259" key="7">
    <source>
        <dbReference type="Pfam" id="PF04563"/>
    </source>
</evidence>
<dbReference type="EC" id="2.7.7.6" evidence="1"/>
<evidence type="ECO:0000313" key="8">
    <source>
        <dbReference type="EMBL" id="SVC30637.1"/>
    </source>
</evidence>
<dbReference type="SUPFAM" id="SSF64484">
    <property type="entry name" value="beta and beta-prime subunits of DNA dependent RNA-polymerase"/>
    <property type="match status" value="1"/>
</dbReference>
<dbReference type="Pfam" id="PF04563">
    <property type="entry name" value="RNA_pol_Rpb2_1"/>
    <property type="match status" value="1"/>
</dbReference>
<keyword evidence="2" id="KW-0240">DNA-directed RNA polymerase</keyword>
<gene>
    <name evidence="8" type="ORF">METZ01_LOCUS283491</name>
</gene>
<keyword evidence="4" id="KW-0548">Nucleotidyltransferase</keyword>
<dbReference type="InterPro" id="IPR007642">
    <property type="entry name" value="RNA_pol_Rpb2_2"/>
</dbReference>
<evidence type="ECO:0000259" key="6">
    <source>
        <dbReference type="Pfam" id="PF04561"/>
    </source>
</evidence>
<dbReference type="EMBL" id="UINC01084209">
    <property type="protein sequence ID" value="SVC30637.1"/>
    <property type="molecule type" value="Genomic_DNA"/>
</dbReference>
<sequence>EVFSSVFPIKDFSEHSQLDFVKYEFERPKYDVEECQQRGMTYAAPLKVTLRLIVWDVDEETGARTVQNIKEQDVYMGDLPFMTGKGTFVINGTERVIVSQMHRSPGVFFDHDKGKTHASGKLLFAARIIPYRGSWLDFEFDAKDIVFVRIDRRRKLQVSILLRALGLDKENILEEFYNKKIYKRGKNGWHSSFDVDQIHGTKLKHDLIDARTGRVVAETGERVTGRKAREIQKSGVREYLAPVEELIAQFIGNDIIDEGTGLILAQAGDEVTDALLEELEKENTKSFSTLAVERGIYPHIRNTLAVDKNDTRLDALTDIYRVMRPGEPPTEESAERLFYDLFLSPVKLDKAQVEARNSSDSGSEVVANLNKIDVDGGAWLLDVKGDFALIALSCTVWRPAGLPHALWV</sequence>
<feature type="non-terminal residue" evidence="8">
    <location>
        <position position="408"/>
    </location>
</feature>
<keyword evidence="3" id="KW-0808">Transferase</keyword>
<reference evidence="8" key="1">
    <citation type="submission" date="2018-05" db="EMBL/GenBank/DDBJ databases">
        <authorList>
            <person name="Lanie J.A."/>
            <person name="Ng W.-L."/>
            <person name="Kazmierczak K.M."/>
            <person name="Andrzejewski T.M."/>
            <person name="Davidsen T.M."/>
            <person name="Wayne K.J."/>
            <person name="Tettelin H."/>
            <person name="Glass J.I."/>
            <person name="Rusch D."/>
            <person name="Podicherti R."/>
            <person name="Tsui H.-C.T."/>
            <person name="Winkler M.E."/>
        </authorList>
    </citation>
    <scope>NUCLEOTIDE SEQUENCE</scope>
</reference>
<dbReference type="GO" id="GO:0000428">
    <property type="term" value="C:DNA-directed RNA polymerase complex"/>
    <property type="evidence" value="ECO:0007669"/>
    <property type="project" value="UniProtKB-KW"/>
</dbReference>
<feature type="domain" description="RNA polymerase Rpb2" evidence="6">
    <location>
        <begin position="103"/>
        <end position="175"/>
    </location>
</feature>
<evidence type="ECO:0000256" key="4">
    <source>
        <dbReference type="ARBA" id="ARBA00022695"/>
    </source>
</evidence>
<dbReference type="Gene3D" id="3.90.1100.10">
    <property type="match status" value="1"/>
</dbReference>
<proteinExistence type="predicted"/>
<evidence type="ECO:0000256" key="2">
    <source>
        <dbReference type="ARBA" id="ARBA00022478"/>
    </source>
</evidence>
<evidence type="ECO:0000256" key="3">
    <source>
        <dbReference type="ARBA" id="ARBA00022679"/>
    </source>
</evidence>
<dbReference type="AlphaFoldDB" id="A0A382L6K4"/>
<accession>A0A382L6K4</accession>
<evidence type="ECO:0000256" key="5">
    <source>
        <dbReference type="ARBA" id="ARBA00023163"/>
    </source>
</evidence>
<evidence type="ECO:0000256" key="1">
    <source>
        <dbReference type="ARBA" id="ARBA00012418"/>
    </source>
</evidence>
<name>A0A382L6K4_9ZZZZ</name>
<dbReference type="GO" id="GO:0003899">
    <property type="term" value="F:DNA-directed RNA polymerase activity"/>
    <property type="evidence" value="ECO:0007669"/>
    <property type="project" value="UniProtKB-EC"/>
</dbReference>
<feature type="domain" description="RNA polymerase beta subunit protrusion" evidence="7">
    <location>
        <begin position="5"/>
        <end position="240"/>
    </location>
</feature>
<feature type="non-terminal residue" evidence="8">
    <location>
        <position position="1"/>
    </location>
</feature>
<dbReference type="InterPro" id="IPR007644">
    <property type="entry name" value="RNA_pol_bsu_protrusion"/>
</dbReference>
<protein>
    <recommendedName>
        <fullName evidence="1">DNA-directed RNA polymerase</fullName>
        <ecNumber evidence="1">2.7.7.6</ecNumber>
    </recommendedName>
</protein>
<dbReference type="GO" id="GO:0003677">
    <property type="term" value="F:DNA binding"/>
    <property type="evidence" value="ECO:0007669"/>
    <property type="project" value="InterPro"/>
</dbReference>
<organism evidence="8">
    <name type="scientific">marine metagenome</name>
    <dbReference type="NCBI Taxonomy" id="408172"/>
    <lineage>
        <taxon>unclassified sequences</taxon>
        <taxon>metagenomes</taxon>
        <taxon>ecological metagenomes</taxon>
    </lineage>
</organism>
<dbReference type="Gene3D" id="3.90.1110.10">
    <property type="entry name" value="RNA polymerase Rpb2, domain 2"/>
    <property type="match status" value="2"/>
</dbReference>
<dbReference type="GO" id="GO:0006351">
    <property type="term" value="P:DNA-templated transcription"/>
    <property type="evidence" value="ECO:0007669"/>
    <property type="project" value="InterPro"/>
</dbReference>
<dbReference type="Pfam" id="PF04561">
    <property type="entry name" value="RNA_pol_Rpb2_2"/>
    <property type="match status" value="1"/>
</dbReference>
<dbReference type="InterPro" id="IPR037034">
    <property type="entry name" value="RNA_pol_Rpb2_2_sf"/>
</dbReference>